<feature type="compositionally biased region" description="Low complexity" evidence="1">
    <location>
        <begin position="55"/>
        <end position="68"/>
    </location>
</feature>
<reference evidence="2 3" key="1">
    <citation type="journal article" date="2019" name="Nat. Ecol. Evol.">
        <title>Megaphylogeny resolves global patterns of mushroom evolution.</title>
        <authorList>
            <person name="Varga T."/>
            <person name="Krizsan K."/>
            <person name="Foldi C."/>
            <person name="Dima B."/>
            <person name="Sanchez-Garcia M."/>
            <person name="Sanchez-Ramirez S."/>
            <person name="Szollosi G.J."/>
            <person name="Szarkandi J.G."/>
            <person name="Papp V."/>
            <person name="Albert L."/>
            <person name="Andreopoulos W."/>
            <person name="Angelini C."/>
            <person name="Antonin V."/>
            <person name="Barry K.W."/>
            <person name="Bougher N.L."/>
            <person name="Buchanan P."/>
            <person name="Buyck B."/>
            <person name="Bense V."/>
            <person name="Catcheside P."/>
            <person name="Chovatia M."/>
            <person name="Cooper J."/>
            <person name="Damon W."/>
            <person name="Desjardin D."/>
            <person name="Finy P."/>
            <person name="Geml J."/>
            <person name="Haridas S."/>
            <person name="Hughes K."/>
            <person name="Justo A."/>
            <person name="Karasinski D."/>
            <person name="Kautmanova I."/>
            <person name="Kiss B."/>
            <person name="Kocsube S."/>
            <person name="Kotiranta H."/>
            <person name="LaButti K.M."/>
            <person name="Lechner B.E."/>
            <person name="Liimatainen K."/>
            <person name="Lipzen A."/>
            <person name="Lukacs Z."/>
            <person name="Mihaltcheva S."/>
            <person name="Morgado L.N."/>
            <person name="Niskanen T."/>
            <person name="Noordeloos M.E."/>
            <person name="Ohm R.A."/>
            <person name="Ortiz-Santana B."/>
            <person name="Ovrebo C."/>
            <person name="Racz N."/>
            <person name="Riley R."/>
            <person name="Savchenko A."/>
            <person name="Shiryaev A."/>
            <person name="Soop K."/>
            <person name="Spirin V."/>
            <person name="Szebenyi C."/>
            <person name="Tomsovsky M."/>
            <person name="Tulloss R.E."/>
            <person name="Uehling J."/>
            <person name="Grigoriev I.V."/>
            <person name="Vagvolgyi C."/>
            <person name="Papp T."/>
            <person name="Martin F.M."/>
            <person name="Miettinen O."/>
            <person name="Hibbett D.S."/>
            <person name="Nagy L.G."/>
        </authorList>
    </citation>
    <scope>NUCLEOTIDE SEQUENCE [LARGE SCALE GENOMIC DNA]</scope>
    <source>
        <strain evidence="2 3">CBS 309.79</strain>
    </source>
</reference>
<sequence length="646" mass="71080">MSFIGCYFTDQGMILLPMPANGALATLQVLFPSQFTGGTTHLSHPTVSLSHDHSPLASTTPPSSPGTPFQSNIASPITTGYRLSLSYHLIPTKHQAPLAAQRLSGVLNSWWRNPDNDAPEKIVHRLAHEYLAKGLKASVLKGKDAEKVALLSLLANDQGRFSVGLAIADIHLSGPADDDGAARSANQEREAERKEMHGMIQQKYGERWKEAFANWEQDEYGHGGMEEEVDESPERFEFDEIEKKVAEVKHFVDLEGGLISKRLDEFVGEVEGTPREFGKEGRPYKVFGNRKRVNSNGVRYRRPVLVIWPTWAHSNVFFSDPAGLVYLCKALLPPPPALLEPFPAPLLPSPADTKSDPKPDANSAPAGAKSDPRPKLARILQSKFALNPRLAATALCEYARGRNRPDEWVGWVRRLYAEKRQEDAEKKEEDAEKKEEDAEKKEEDAEKKEEDAEKKEDDAGSQKEDAGKKKKEDDAESQKDDAGKVVGGGSGEMIGMKFQVAAVRTFGFESVREAFDLILGSEGKDGIKQLELLRELEAGIGVGLGHAELSAWAVEKRCEVLKRVDPTPTVGQIPALLEAVGKCGGSAFIRESMLPRLEASASVEFLVAFAEALFSDMSFHKSEVKGMVIRALLSTAISKATFWQEQ</sequence>
<dbReference type="AlphaFoldDB" id="A0A5C3Q5W1"/>
<evidence type="ECO:0000313" key="3">
    <source>
        <dbReference type="Proteomes" id="UP000305067"/>
    </source>
</evidence>
<evidence type="ECO:0000313" key="2">
    <source>
        <dbReference type="EMBL" id="TFK97211.1"/>
    </source>
</evidence>
<feature type="region of interest" description="Disordered" evidence="1">
    <location>
        <begin position="343"/>
        <end position="374"/>
    </location>
</feature>
<proteinExistence type="predicted"/>
<feature type="compositionally biased region" description="Basic and acidic residues" evidence="1">
    <location>
        <begin position="420"/>
        <end position="483"/>
    </location>
</feature>
<accession>A0A5C3Q5W1</accession>
<dbReference type="EMBL" id="ML178849">
    <property type="protein sequence ID" value="TFK97211.1"/>
    <property type="molecule type" value="Genomic_DNA"/>
</dbReference>
<feature type="region of interest" description="Disordered" evidence="1">
    <location>
        <begin position="420"/>
        <end position="488"/>
    </location>
</feature>
<protein>
    <submittedName>
        <fullName evidence="2">Uncharacterized protein</fullName>
    </submittedName>
</protein>
<gene>
    <name evidence="2" type="ORF">BDV98DRAFT_596824</name>
</gene>
<feature type="compositionally biased region" description="Basic and acidic residues" evidence="1">
    <location>
        <begin position="186"/>
        <end position="195"/>
    </location>
</feature>
<feature type="region of interest" description="Disordered" evidence="1">
    <location>
        <begin position="42"/>
        <end position="68"/>
    </location>
</feature>
<organism evidence="2 3">
    <name type="scientific">Pterulicium gracile</name>
    <dbReference type="NCBI Taxonomy" id="1884261"/>
    <lineage>
        <taxon>Eukaryota</taxon>
        <taxon>Fungi</taxon>
        <taxon>Dikarya</taxon>
        <taxon>Basidiomycota</taxon>
        <taxon>Agaricomycotina</taxon>
        <taxon>Agaricomycetes</taxon>
        <taxon>Agaricomycetidae</taxon>
        <taxon>Agaricales</taxon>
        <taxon>Pleurotineae</taxon>
        <taxon>Pterulaceae</taxon>
        <taxon>Pterulicium</taxon>
    </lineage>
</organism>
<dbReference type="Proteomes" id="UP000305067">
    <property type="component" value="Unassembled WGS sequence"/>
</dbReference>
<feature type="region of interest" description="Disordered" evidence="1">
    <location>
        <begin position="176"/>
        <end position="195"/>
    </location>
</feature>
<name>A0A5C3Q5W1_9AGAR</name>
<evidence type="ECO:0000256" key="1">
    <source>
        <dbReference type="SAM" id="MobiDB-lite"/>
    </source>
</evidence>
<keyword evidence="3" id="KW-1185">Reference proteome</keyword>